<feature type="transmembrane region" description="Helical" evidence="1">
    <location>
        <begin position="142"/>
        <end position="162"/>
    </location>
</feature>
<feature type="transmembrane region" description="Helical" evidence="1">
    <location>
        <begin position="117"/>
        <end position="137"/>
    </location>
</feature>
<evidence type="ECO:0000256" key="1">
    <source>
        <dbReference type="SAM" id="Phobius"/>
    </source>
</evidence>
<dbReference type="PANTHER" id="PTHR31061:SF24">
    <property type="entry name" value="LD22376P"/>
    <property type="match status" value="1"/>
</dbReference>
<dbReference type="GO" id="GO:0016746">
    <property type="term" value="F:acyltransferase activity"/>
    <property type="evidence" value="ECO:0007669"/>
    <property type="project" value="UniProtKB-KW"/>
</dbReference>
<organism evidence="3 4">
    <name type="scientific">Granulicella pectinivorans</name>
    <dbReference type="NCBI Taxonomy" id="474950"/>
    <lineage>
        <taxon>Bacteria</taxon>
        <taxon>Pseudomonadati</taxon>
        <taxon>Acidobacteriota</taxon>
        <taxon>Terriglobia</taxon>
        <taxon>Terriglobales</taxon>
        <taxon>Acidobacteriaceae</taxon>
        <taxon>Granulicella</taxon>
    </lineage>
</organism>
<evidence type="ECO:0000259" key="2">
    <source>
        <dbReference type="Pfam" id="PF07786"/>
    </source>
</evidence>
<dbReference type="STRING" id="474950.SAMN05421771_3237"/>
<gene>
    <name evidence="3" type="ORF">SAMN05421771_3237</name>
</gene>
<keyword evidence="3" id="KW-0808">Transferase</keyword>
<name>A0A1I6MPS0_9BACT</name>
<dbReference type="OrthoDB" id="9788724at2"/>
<reference evidence="3 4" key="1">
    <citation type="submission" date="2016-10" db="EMBL/GenBank/DDBJ databases">
        <authorList>
            <person name="de Groot N.N."/>
        </authorList>
    </citation>
    <scope>NUCLEOTIDE SEQUENCE [LARGE SCALE GENOMIC DNA]</scope>
    <source>
        <strain evidence="3 4">DSM 21001</strain>
    </source>
</reference>
<feature type="transmembrane region" description="Helical" evidence="1">
    <location>
        <begin position="345"/>
        <end position="373"/>
    </location>
</feature>
<feature type="domain" description="Heparan-alpha-glucosaminide N-acetyltransferase catalytic" evidence="2">
    <location>
        <begin position="13"/>
        <end position="152"/>
    </location>
</feature>
<keyword evidence="1" id="KW-0812">Transmembrane</keyword>
<feature type="transmembrane region" description="Helical" evidence="1">
    <location>
        <begin position="91"/>
        <end position="111"/>
    </location>
</feature>
<feature type="transmembrane region" description="Helical" evidence="1">
    <location>
        <begin position="206"/>
        <end position="225"/>
    </location>
</feature>
<evidence type="ECO:0000313" key="3">
    <source>
        <dbReference type="EMBL" id="SFS17705.1"/>
    </source>
</evidence>
<evidence type="ECO:0000313" key="4">
    <source>
        <dbReference type="Proteomes" id="UP000199024"/>
    </source>
</evidence>
<dbReference type="InterPro" id="IPR012429">
    <property type="entry name" value="HGSNAT_cat"/>
</dbReference>
<protein>
    <submittedName>
        <fullName evidence="3">Predicted acyltransferase</fullName>
    </submittedName>
</protein>
<accession>A0A1I6MPS0</accession>
<keyword evidence="3" id="KW-0012">Acyltransferase</keyword>
<feature type="transmembrane region" description="Helical" evidence="1">
    <location>
        <begin position="12"/>
        <end position="31"/>
    </location>
</feature>
<proteinExistence type="predicted"/>
<dbReference type="EMBL" id="FOZL01000001">
    <property type="protein sequence ID" value="SFS17705.1"/>
    <property type="molecule type" value="Genomic_DNA"/>
</dbReference>
<dbReference type="PANTHER" id="PTHR31061">
    <property type="entry name" value="LD22376P"/>
    <property type="match status" value="1"/>
</dbReference>
<sequence length="382" mass="42234">MATLVREEVKPGRVLSLDVVRGIVIAFMILVNDAGGRESYAQLEHAAWNGWTLTDLVFPSFLFMVGIAVVFATEARLSKGETKRTLMRHALYRSVVLFCFGLIVNAFPLFHLSTWRIYGVLQRIAICYLVMSAAYLLSKKAAVFVGITVASLVGYYVIMRWIPVPGYGIPGRDVPLLDMDHNWVAVIDRAIMPAARLYQRVRDPEGLLSTLPALGTAALGVLTGLWLRSARPAVTKVVGLLAAAVSGIVLGEIWNIWFPINKKMWTSSYVLFAAGCTLLLLAVCYFLFDVRKARREWAYPALVFGSNAITAYMVSELLAGALGAIRFESGGATTNLHRFIFDGVFAHIGSPAFASLLFALVYVGVCWIPNWVLYRKKIFLKV</sequence>
<feature type="transmembrane region" description="Helical" evidence="1">
    <location>
        <begin position="300"/>
        <end position="325"/>
    </location>
</feature>
<dbReference type="AlphaFoldDB" id="A0A1I6MPS0"/>
<keyword evidence="4" id="KW-1185">Reference proteome</keyword>
<keyword evidence="1" id="KW-1133">Transmembrane helix</keyword>
<dbReference type="RefSeq" id="WP_089840582.1">
    <property type="nucleotide sequence ID" value="NZ_FOZL01000001.1"/>
</dbReference>
<feature type="transmembrane region" description="Helical" evidence="1">
    <location>
        <begin position="237"/>
        <end position="257"/>
    </location>
</feature>
<dbReference type="Proteomes" id="UP000199024">
    <property type="component" value="Unassembled WGS sequence"/>
</dbReference>
<feature type="transmembrane region" description="Helical" evidence="1">
    <location>
        <begin position="51"/>
        <end position="71"/>
    </location>
</feature>
<dbReference type="Pfam" id="PF07786">
    <property type="entry name" value="HGSNAT_cat"/>
    <property type="match status" value="1"/>
</dbReference>
<keyword evidence="1" id="KW-0472">Membrane</keyword>
<feature type="transmembrane region" description="Helical" evidence="1">
    <location>
        <begin position="269"/>
        <end position="288"/>
    </location>
</feature>